<keyword evidence="6" id="KW-1185">Reference proteome</keyword>
<evidence type="ECO:0000256" key="3">
    <source>
        <dbReference type="ARBA" id="ARBA00022840"/>
    </source>
</evidence>
<accession>A0ABT9PCA1</accession>
<dbReference type="RefSeq" id="WP_307249381.1">
    <property type="nucleotide sequence ID" value="NZ_JAUSQZ010000001.1"/>
</dbReference>
<keyword evidence="1" id="KW-0813">Transport</keyword>
<reference evidence="5 6" key="1">
    <citation type="submission" date="2023-07" db="EMBL/GenBank/DDBJ databases">
        <title>Sequencing the genomes of 1000 actinobacteria strains.</title>
        <authorList>
            <person name="Klenk H.-P."/>
        </authorList>
    </citation>
    <scope>NUCLEOTIDE SEQUENCE [LARGE SCALE GENOMIC DNA]</scope>
    <source>
        <strain evidence="5 6">DSM 44388</strain>
    </source>
</reference>
<dbReference type="Pfam" id="PF00005">
    <property type="entry name" value="ABC_tran"/>
    <property type="match status" value="1"/>
</dbReference>
<dbReference type="PANTHER" id="PTHR24220">
    <property type="entry name" value="IMPORT ATP-BINDING PROTEIN"/>
    <property type="match status" value="1"/>
</dbReference>
<keyword evidence="2" id="KW-0547">Nucleotide-binding</keyword>
<evidence type="ECO:0000256" key="2">
    <source>
        <dbReference type="ARBA" id="ARBA00022741"/>
    </source>
</evidence>
<dbReference type="InterPro" id="IPR003439">
    <property type="entry name" value="ABC_transporter-like_ATP-bd"/>
</dbReference>
<organism evidence="5 6">
    <name type="scientific">Kineosporia succinea</name>
    <dbReference type="NCBI Taxonomy" id="84632"/>
    <lineage>
        <taxon>Bacteria</taxon>
        <taxon>Bacillati</taxon>
        <taxon>Actinomycetota</taxon>
        <taxon>Actinomycetes</taxon>
        <taxon>Kineosporiales</taxon>
        <taxon>Kineosporiaceae</taxon>
        <taxon>Kineosporia</taxon>
    </lineage>
</organism>
<evidence type="ECO:0000313" key="6">
    <source>
        <dbReference type="Proteomes" id="UP001235712"/>
    </source>
</evidence>
<dbReference type="PANTHER" id="PTHR24220:SF86">
    <property type="entry name" value="ABC TRANSPORTER ABCH.1"/>
    <property type="match status" value="1"/>
</dbReference>
<name>A0ABT9PCA1_9ACTN</name>
<dbReference type="SUPFAM" id="SSF52540">
    <property type="entry name" value="P-loop containing nucleoside triphosphate hydrolases"/>
    <property type="match status" value="1"/>
</dbReference>
<keyword evidence="3 5" id="KW-0067">ATP-binding</keyword>
<dbReference type="GO" id="GO:0005524">
    <property type="term" value="F:ATP binding"/>
    <property type="evidence" value="ECO:0007669"/>
    <property type="project" value="UniProtKB-KW"/>
</dbReference>
<dbReference type="EMBL" id="JAUSQZ010000001">
    <property type="protein sequence ID" value="MDP9830334.1"/>
    <property type="molecule type" value="Genomic_DNA"/>
</dbReference>
<feature type="domain" description="ABC transporter" evidence="4">
    <location>
        <begin position="4"/>
        <end position="219"/>
    </location>
</feature>
<dbReference type="CDD" id="cd03255">
    <property type="entry name" value="ABC_MJ0796_LolCDE_FtsE"/>
    <property type="match status" value="1"/>
</dbReference>
<dbReference type="Gene3D" id="3.40.50.300">
    <property type="entry name" value="P-loop containing nucleotide triphosphate hydrolases"/>
    <property type="match status" value="1"/>
</dbReference>
<proteinExistence type="predicted"/>
<dbReference type="SMART" id="SM00382">
    <property type="entry name" value="AAA"/>
    <property type="match status" value="1"/>
</dbReference>
<protein>
    <submittedName>
        <fullName evidence="5">ABC transport system ATP-binding protein</fullName>
    </submittedName>
</protein>
<dbReference type="PROSITE" id="PS50893">
    <property type="entry name" value="ABC_TRANSPORTER_2"/>
    <property type="match status" value="1"/>
</dbReference>
<dbReference type="Proteomes" id="UP001235712">
    <property type="component" value="Unassembled WGS sequence"/>
</dbReference>
<evidence type="ECO:0000259" key="4">
    <source>
        <dbReference type="PROSITE" id="PS50893"/>
    </source>
</evidence>
<dbReference type="InterPro" id="IPR017911">
    <property type="entry name" value="MacB-like_ATP-bd"/>
</dbReference>
<evidence type="ECO:0000256" key="1">
    <source>
        <dbReference type="ARBA" id="ARBA00022448"/>
    </source>
</evidence>
<sequence length="219" mass="23152">MSVLRVVRAAKVYPGGVTALRDASLDIEAGEFVAIVGPSGSGKSTLLNLMGTLDRPTSGTVELMGTDVTGLPDRELSAVRALRLGFVFQHFHLSPGLSAAENVATGLLYAGVPRRRRLPMALEALDRVGLGHRASHRPHELSGGEKQRTAIARAVVNEPSLILADEPTGALDTRTGAAVMELLDTLNRQGTTIAVITHDRDLAAALPRVVRVRDGLVTS</sequence>
<gene>
    <name evidence="5" type="ORF">J2S57_006083</name>
</gene>
<evidence type="ECO:0000313" key="5">
    <source>
        <dbReference type="EMBL" id="MDP9830334.1"/>
    </source>
</evidence>
<dbReference type="InterPro" id="IPR015854">
    <property type="entry name" value="ABC_transpr_LolD-like"/>
</dbReference>
<dbReference type="InterPro" id="IPR027417">
    <property type="entry name" value="P-loop_NTPase"/>
</dbReference>
<dbReference type="InterPro" id="IPR003593">
    <property type="entry name" value="AAA+_ATPase"/>
</dbReference>
<comment type="caution">
    <text evidence="5">The sequence shown here is derived from an EMBL/GenBank/DDBJ whole genome shotgun (WGS) entry which is preliminary data.</text>
</comment>